<dbReference type="InterPro" id="IPR036390">
    <property type="entry name" value="WH_DNA-bd_sf"/>
</dbReference>
<dbReference type="Proteomes" id="UP000185608">
    <property type="component" value="Chromosome"/>
</dbReference>
<reference evidence="1 2" key="1">
    <citation type="submission" date="2016-06" db="EMBL/GenBank/DDBJ databases">
        <title>Discovery of anaerobic lithoheterotrophic haloarchaeon capable of sulfur respiration by hydrogen and formate.</title>
        <authorList>
            <person name="Sorokin D.Y."/>
            <person name="Kublanov I.V."/>
            <person name="Roman P."/>
            <person name="Sinninghe Damste J.S."/>
            <person name="Golyshin P.N."/>
            <person name="Rojo D."/>
            <person name="Ciordia S."/>
            <person name="Mena Md.C."/>
            <person name="Ferrer M."/>
            <person name="Smedile F."/>
            <person name="Messina E."/>
            <person name="La Cono V."/>
            <person name="Yakimov M.M."/>
        </authorList>
    </citation>
    <scope>NUCLEOTIDE SEQUENCE [LARGE SCALE GENOMIC DNA]</scope>
    <source>
        <strain evidence="1 2">HTSR1</strain>
    </source>
</reference>
<evidence type="ECO:0000313" key="2">
    <source>
        <dbReference type="Proteomes" id="UP000185608"/>
    </source>
</evidence>
<organism evidence="1 2">
    <name type="scientific">Halodesulfurarchaeum formicicum</name>
    <dbReference type="NCBI Taxonomy" id="1873524"/>
    <lineage>
        <taxon>Archaea</taxon>
        <taxon>Methanobacteriati</taxon>
        <taxon>Methanobacteriota</taxon>
        <taxon>Stenosarchaea group</taxon>
        <taxon>Halobacteria</taxon>
        <taxon>Halobacteriales</taxon>
        <taxon>Halobacteriaceae</taxon>
        <taxon>Halodesulfurarchaeum</taxon>
    </lineage>
</organism>
<protein>
    <submittedName>
        <fullName evidence="1">Uncharacterized protein</fullName>
    </submittedName>
</protein>
<dbReference type="KEGG" id="halh:HTSR_1695"/>
<dbReference type="SUPFAM" id="SSF46785">
    <property type="entry name" value="Winged helix' DNA-binding domain"/>
    <property type="match status" value="1"/>
</dbReference>
<sequence length="67" mass="7395">MTESEILALLDRIPGPVIATTDVAEHFDSTTEGARRKLNDLCDAGVLDRRKVGGTRVYWRAGPEEKP</sequence>
<evidence type="ECO:0000313" key="1">
    <source>
        <dbReference type="EMBL" id="AOW80865.1"/>
    </source>
</evidence>
<dbReference type="EMBL" id="CP016070">
    <property type="protein sequence ID" value="AOW80865.1"/>
    <property type="molecule type" value="Genomic_DNA"/>
</dbReference>
<gene>
    <name evidence="1" type="ORF">HTSR_1695</name>
</gene>
<proteinExistence type="predicted"/>
<name>A0A1D8S685_9EURY</name>
<dbReference type="Gene3D" id="1.10.10.10">
    <property type="entry name" value="Winged helix-like DNA-binding domain superfamily/Winged helix DNA-binding domain"/>
    <property type="match status" value="1"/>
</dbReference>
<dbReference type="InterPro" id="IPR036388">
    <property type="entry name" value="WH-like_DNA-bd_sf"/>
</dbReference>
<dbReference type="AlphaFoldDB" id="A0A1D8S685"/>
<accession>A0A1D8S685</accession>